<sequence>MQLLVTVGSAIGLLVLLLLALAPLLVELNERRPVRQVDRPALGERVRPARTAQLPV</sequence>
<protein>
    <submittedName>
        <fullName evidence="1">Uncharacterized protein</fullName>
    </submittedName>
</protein>
<dbReference type="RefSeq" id="WP_170220841.1">
    <property type="nucleotide sequence ID" value="NZ_VFML01000001.1"/>
</dbReference>
<gene>
    <name evidence="1" type="ORF">FB471_3545</name>
</gene>
<evidence type="ECO:0000313" key="2">
    <source>
        <dbReference type="Proteomes" id="UP000320876"/>
    </source>
</evidence>
<dbReference type="Proteomes" id="UP000320876">
    <property type="component" value="Unassembled WGS sequence"/>
</dbReference>
<organism evidence="1 2">
    <name type="scientific">Amycolatopsis cihanbeyliensis</name>
    <dbReference type="NCBI Taxonomy" id="1128664"/>
    <lineage>
        <taxon>Bacteria</taxon>
        <taxon>Bacillati</taxon>
        <taxon>Actinomycetota</taxon>
        <taxon>Actinomycetes</taxon>
        <taxon>Pseudonocardiales</taxon>
        <taxon>Pseudonocardiaceae</taxon>
        <taxon>Amycolatopsis</taxon>
    </lineage>
</organism>
<evidence type="ECO:0000313" key="1">
    <source>
        <dbReference type="EMBL" id="TQJ03777.1"/>
    </source>
</evidence>
<name>A0A542DL07_AMYCI</name>
<accession>A0A542DL07</accession>
<dbReference type="EMBL" id="VFML01000001">
    <property type="protein sequence ID" value="TQJ03777.1"/>
    <property type="molecule type" value="Genomic_DNA"/>
</dbReference>
<keyword evidence="2" id="KW-1185">Reference proteome</keyword>
<comment type="caution">
    <text evidence="1">The sequence shown here is derived from an EMBL/GenBank/DDBJ whole genome shotgun (WGS) entry which is preliminary data.</text>
</comment>
<reference evidence="1 2" key="1">
    <citation type="submission" date="2019-06" db="EMBL/GenBank/DDBJ databases">
        <title>Sequencing the genomes of 1000 actinobacteria strains.</title>
        <authorList>
            <person name="Klenk H.-P."/>
        </authorList>
    </citation>
    <scope>NUCLEOTIDE SEQUENCE [LARGE SCALE GENOMIC DNA]</scope>
    <source>
        <strain evidence="1 2">DSM 45679</strain>
    </source>
</reference>
<dbReference type="AlphaFoldDB" id="A0A542DL07"/>
<proteinExistence type="predicted"/>